<dbReference type="EMBL" id="QYRP01000002">
    <property type="protein sequence ID" value="RJS45216.1"/>
    <property type="molecule type" value="Genomic_DNA"/>
</dbReference>
<organism evidence="2 3">
    <name type="scientific">Nocardioides cavernaquae</name>
    <dbReference type="NCBI Taxonomy" id="2321396"/>
    <lineage>
        <taxon>Bacteria</taxon>
        <taxon>Bacillati</taxon>
        <taxon>Actinomycetota</taxon>
        <taxon>Actinomycetes</taxon>
        <taxon>Propionibacteriales</taxon>
        <taxon>Nocardioidaceae</taxon>
        <taxon>Nocardioides</taxon>
    </lineage>
</organism>
<dbReference type="InterPro" id="IPR000073">
    <property type="entry name" value="AB_hydrolase_1"/>
</dbReference>
<keyword evidence="3" id="KW-1185">Reference proteome</keyword>
<dbReference type="InterPro" id="IPR029058">
    <property type="entry name" value="AB_hydrolase_fold"/>
</dbReference>
<dbReference type="PANTHER" id="PTHR43329">
    <property type="entry name" value="EPOXIDE HYDROLASE"/>
    <property type="match status" value="1"/>
</dbReference>
<dbReference type="OrthoDB" id="2987348at2"/>
<keyword evidence="2" id="KW-0378">Hydrolase</keyword>
<accession>A0A3A5H358</accession>
<dbReference type="SUPFAM" id="SSF53474">
    <property type="entry name" value="alpha/beta-Hydrolases"/>
    <property type="match status" value="1"/>
</dbReference>
<dbReference type="Gene3D" id="3.40.50.1820">
    <property type="entry name" value="alpha/beta hydrolase"/>
    <property type="match status" value="1"/>
</dbReference>
<evidence type="ECO:0000259" key="1">
    <source>
        <dbReference type="Pfam" id="PF00561"/>
    </source>
</evidence>
<comment type="caution">
    <text evidence="2">The sequence shown here is derived from an EMBL/GenBank/DDBJ whole genome shotgun (WGS) entry which is preliminary data.</text>
</comment>
<name>A0A3A5H358_9ACTN</name>
<gene>
    <name evidence="2" type="ORF">D4739_02565</name>
</gene>
<dbReference type="Proteomes" id="UP000276542">
    <property type="component" value="Unassembled WGS sequence"/>
</dbReference>
<feature type="domain" description="AB hydrolase-1" evidence="1">
    <location>
        <begin position="30"/>
        <end position="142"/>
    </location>
</feature>
<dbReference type="Pfam" id="PF00561">
    <property type="entry name" value="Abhydrolase_1"/>
    <property type="match status" value="1"/>
</dbReference>
<evidence type="ECO:0000313" key="3">
    <source>
        <dbReference type="Proteomes" id="UP000276542"/>
    </source>
</evidence>
<proteinExistence type="predicted"/>
<protein>
    <submittedName>
        <fullName evidence="2">Alpha/beta fold hydrolase</fullName>
    </submittedName>
</protein>
<sequence length="309" mass="33907">MNISDDVSQYVATSDGLSLAVYEDGPADAPVIVFVHGYPDNHHVWDGIAGQLAQDFRVVRYDVRGAGRSDVPVDRSGYRIEQLVDDLGRVINAASPDASVHLVAHDWGSIQSWDALPDDRFGVLIRSFTSISGPSLDHAAVWMRGLRHGLGNRLLQLAESYYIGFFMTPRLPELLARRGFVARMAGLSALVSRPSILPQTATFERGHAETVNGIDLYRANVPQRLLRPHPPQVTLPVQVVVPSRDIHVSAPLAEQAPAPFVSNLTISNIHGNHWVVAQRPVMVAHLIRRFVSSTEAFEPTGIQGKDTAR</sequence>
<dbReference type="RefSeq" id="WP_120059117.1">
    <property type="nucleotide sequence ID" value="NZ_QYRP01000002.1"/>
</dbReference>
<evidence type="ECO:0000313" key="2">
    <source>
        <dbReference type="EMBL" id="RJS45216.1"/>
    </source>
</evidence>
<reference evidence="3" key="1">
    <citation type="submission" date="2018-09" db="EMBL/GenBank/DDBJ databases">
        <authorList>
            <person name="Zhu H."/>
        </authorList>
    </citation>
    <scope>NUCLEOTIDE SEQUENCE [LARGE SCALE GENOMIC DNA]</scope>
    <source>
        <strain evidence="3">K1W22B-1</strain>
    </source>
</reference>
<dbReference type="GO" id="GO:0016787">
    <property type="term" value="F:hydrolase activity"/>
    <property type="evidence" value="ECO:0007669"/>
    <property type="project" value="UniProtKB-KW"/>
</dbReference>
<dbReference type="AlphaFoldDB" id="A0A3A5H358"/>